<accession>A0A7L6N6B8</accession>
<keyword evidence="3" id="KW-0732">Signal</keyword>
<dbReference type="SUPFAM" id="SSF53850">
    <property type="entry name" value="Periplasmic binding protein-like II"/>
    <property type="match status" value="1"/>
</dbReference>
<proteinExistence type="predicted"/>
<dbReference type="PANTHER" id="PTHR30222">
    <property type="entry name" value="SPERMIDINE/PUTRESCINE-BINDING PERIPLASMIC PROTEIN"/>
    <property type="match status" value="1"/>
</dbReference>
<gene>
    <name evidence="5" type="ORF">HF295_08045</name>
</gene>
<dbReference type="InterPro" id="IPR006059">
    <property type="entry name" value="SBP"/>
</dbReference>
<keyword evidence="4" id="KW-0574">Periplasm</keyword>
<dbReference type="GO" id="GO:0015846">
    <property type="term" value="P:polyamine transport"/>
    <property type="evidence" value="ECO:0007669"/>
    <property type="project" value="InterPro"/>
</dbReference>
<dbReference type="PRINTS" id="PR00909">
    <property type="entry name" value="SPERMDNBNDNG"/>
</dbReference>
<dbReference type="AlphaFoldDB" id="A0A7L6N6B8"/>
<evidence type="ECO:0000256" key="1">
    <source>
        <dbReference type="ARBA" id="ARBA00004418"/>
    </source>
</evidence>
<evidence type="ECO:0000313" key="5">
    <source>
        <dbReference type="EMBL" id="QLY40807.1"/>
    </source>
</evidence>
<dbReference type="Pfam" id="PF13416">
    <property type="entry name" value="SBP_bac_8"/>
    <property type="match status" value="1"/>
</dbReference>
<protein>
    <submittedName>
        <fullName evidence="5">Extracellular solute-binding protein</fullName>
    </submittedName>
</protein>
<dbReference type="PANTHER" id="PTHR30222:SF17">
    <property type="entry name" value="SPERMIDINE_PUTRESCINE-BINDING PERIPLASMIC PROTEIN"/>
    <property type="match status" value="1"/>
</dbReference>
<evidence type="ECO:0000256" key="2">
    <source>
        <dbReference type="ARBA" id="ARBA00022448"/>
    </source>
</evidence>
<dbReference type="GO" id="GO:0019808">
    <property type="term" value="F:polyamine binding"/>
    <property type="evidence" value="ECO:0007669"/>
    <property type="project" value="InterPro"/>
</dbReference>
<dbReference type="Proteomes" id="UP000512167">
    <property type="component" value="Chromosome"/>
</dbReference>
<sequence>MKKILALSVLFLVLTLVVGCSQKEKLYVLNWGEYMDPELIEKFEDEFNVDVVYEEVGSNEEMEIKLKQGITDYDIMIPSEYMVDKLSQENLLLPIDYDLLPNLDLVSFFEDARVLYENEDFGDYMVPYFFGTIGIMYNTESAGIEQAIENEGFCALFDEDSTYRIGLYDSPRDTVGAALMCLGYSVNSNDDTELSQAQALIESVLSRSQQLTSFGQDGLKGDVARGNLDMALVYSGDYFEMVFEYEEAEENIEFNYFAPSHTNIWIDAFVIPKTSQNTNLAHEFINFFLGEDVAVQNADWVGYTPVIEEVYNILVTDYEYDYDHYYPQPIGSTREVFHYISEEHSQNLNTLLNAVRSE</sequence>
<dbReference type="EMBL" id="CP051151">
    <property type="protein sequence ID" value="QLY40807.1"/>
    <property type="molecule type" value="Genomic_DNA"/>
</dbReference>
<evidence type="ECO:0000313" key="6">
    <source>
        <dbReference type="Proteomes" id="UP000512167"/>
    </source>
</evidence>
<evidence type="ECO:0000256" key="3">
    <source>
        <dbReference type="ARBA" id="ARBA00022729"/>
    </source>
</evidence>
<dbReference type="InterPro" id="IPR001188">
    <property type="entry name" value="Sperm_putr-bd"/>
</dbReference>
<dbReference type="KEGG" id="tbk:HF295_08045"/>
<comment type="subcellular location">
    <subcellularLocation>
        <location evidence="1">Periplasm</location>
    </subcellularLocation>
</comment>
<keyword evidence="2" id="KW-0813">Transport</keyword>
<reference evidence="5 6" key="1">
    <citation type="submission" date="2020-04" db="EMBL/GenBank/DDBJ databases">
        <authorList>
            <person name="Zheng R.K."/>
            <person name="Sun C.M."/>
        </authorList>
    </citation>
    <scope>NUCLEOTIDE SEQUENCE [LARGE SCALE GENOMIC DNA]</scope>
    <source>
        <strain evidence="6">zrk29</strain>
    </source>
</reference>
<dbReference type="Gene3D" id="3.40.190.10">
    <property type="entry name" value="Periplasmic binding protein-like II"/>
    <property type="match status" value="2"/>
</dbReference>
<dbReference type="PROSITE" id="PS51257">
    <property type="entry name" value="PROKAR_LIPOPROTEIN"/>
    <property type="match status" value="1"/>
</dbReference>
<dbReference type="GO" id="GO:0042597">
    <property type="term" value="C:periplasmic space"/>
    <property type="evidence" value="ECO:0007669"/>
    <property type="project" value="UniProtKB-SubCell"/>
</dbReference>
<name>A0A7L6N6B8_9MOLU</name>
<dbReference type="RefSeq" id="WP_312031656.1">
    <property type="nucleotide sequence ID" value="NZ_CP051151.1"/>
</dbReference>
<keyword evidence="6" id="KW-1185">Reference proteome</keyword>
<organism evidence="5 6">
    <name type="scientific">Hujiaoplasma nucleasis</name>
    <dbReference type="NCBI Taxonomy" id="2725268"/>
    <lineage>
        <taxon>Bacteria</taxon>
        <taxon>Bacillati</taxon>
        <taxon>Mycoplasmatota</taxon>
        <taxon>Mollicutes</taxon>
        <taxon>Candidatus Izemoplasmatales</taxon>
        <taxon>Hujiaoplasmataceae</taxon>
        <taxon>Hujiaoplasma</taxon>
    </lineage>
</organism>
<evidence type="ECO:0000256" key="4">
    <source>
        <dbReference type="ARBA" id="ARBA00022764"/>
    </source>
</evidence>